<dbReference type="PROSITE" id="PS51695">
    <property type="entry name" value="SEDOLISIN"/>
    <property type="match status" value="1"/>
</dbReference>
<evidence type="ECO:0000256" key="6">
    <source>
        <dbReference type="ARBA" id="ARBA00022837"/>
    </source>
</evidence>
<organism evidence="13 14">
    <name type="scientific">Phytophthora palmivora</name>
    <dbReference type="NCBI Taxonomy" id="4796"/>
    <lineage>
        <taxon>Eukaryota</taxon>
        <taxon>Sar</taxon>
        <taxon>Stramenopiles</taxon>
        <taxon>Oomycota</taxon>
        <taxon>Peronosporomycetes</taxon>
        <taxon>Peronosporales</taxon>
        <taxon>Peronosporaceae</taxon>
        <taxon>Phytophthora</taxon>
    </lineage>
</organism>
<accession>A0A2P4YSC7</accession>
<dbReference type="InterPro" id="IPR030400">
    <property type="entry name" value="Sedolisin_dom"/>
</dbReference>
<keyword evidence="2" id="KW-0645">Protease</keyword>
<dbReference type="GO" id="GO:0004252">
    <property type="term" value="F:serine-type endopeptidase activity"/>
    <property type="evidence" value="ECO:0007669"/>
    <property type="project" value="UniProtKB-EC"/>
</dbReference>
<sequence>MAGSWLLSLTVALCSLSPVTAVMYDPSVRFGGFSSGVRPKSRLAAPVSIEPLVIGLLPGDFSALEREFYSISNPTQVTYGQYLAQEQADHLSRPADGALDAVHNWIGEFGSAGTFLPTSNLYKVQMKVKHVERLLRTEIHHYEMKETEGIPAWKRRRLMRAASTVAVPEHLESVVSFLSVNTHPLGLRALGAASSQVAEMNGNGGTLAQVRQTYGIPDDLVVTNDGNTQCVPSFYDESYDPSDLVTFFKQYLPGETPPQIIDKGSRVNYPERASTEASLDVQYITGVGRNATTFVWTMNGSNPYSSEDEPFVEFAQDVLALEDPPLVVSISYSDDEEHIFDVSPGYARTLDTLLIKMGLRGITVLIAGGDDGVTGLRTEFEKVPVEDMCKQSGPQWPSSSPYITTVGATMLLTRKREDEPHAPNSLAFKRNYPIS</sequence>
<proteinExistence type="predicted"/>
<evidence type="ECO:0000256" key="1">
    <source>
        <dbReference type="ARBA" id="ARBA00001913"/>
    </source>
</evidence>
<feature type="chain" id="PRO_5015201623" description="subtilisin" evidence="11">
    <location>
        <begin position="22"/>
        <end position="435"/>
    </location>
</feature>
<evidence type="ECO:0000256" key="5">
    <source>
        <dbReference type="ARBA" id="ARBA00022825"/>
    </source>
</evidence>
<evidence type="ECO:0000313" key="13">
    <source>
        <dbReference type="EMBL" id="POM80686.1"/>
    </source>
</evidence>
<gene>
    <name evidence="13" type="ORF">PHPALM_1445</name>
</gene>
<dbReference type="GO" id="GO:0006508">
    <property type="term" value="P:proteolysis"/>
    <property type="evidence" value="ECO:0007669"/>
    <property type="project" value="UniProtKB-KW"/>
</dbReference>
<evidence type="ECO:0000256" key="10">
    <source>
        <dbReference type="PROSITE-ProRule" id="PRU01032"/>
    </source>
</evidence>
<dbReference type="SUPFAM" id="SSF54897">
    <property type="entry name" value="Protease propeptides/inhibitors"/>
    <property type="match status" value="1"/>
</dbReference>
<name>A0A2P4YSC7_9STRA</name>
<reference evidence="13 14" key="1">
    <citation type="journal article" date="2017" name="Genome Biol. Evol.">
        <title>Phytophthora megakarya and P. palmivora, closely related causal agents of cacao black pod rot, underwent increases in genome sizes and gene numbers by different mechanisms.</title>
        <authorList>
            <person name="Ali S.S."/>
            <person name="Shao J."/>
            <person name="Lary D.J."/>
            <person name="Kronmiller B."/>
            <person name="Shen D."/>
            <person name="Strem M.D."/>
            <person name="Amoako-Attah I."/>
            <person name="Akrofi A.Y."/>
            <person name="Begoude B.A."/>
            <person name="Ten Hoopen G.M."/>
            <person name="Coulibaly K."/>
            <person name="Kebe B.I."/>
            <person name="Melnick R.L."/>
            <person name="Guiltinan M.J."/>
            <person name="Tyler B.M."/>
            <person name="Meinhardt L.W."/>
            <person name="Bailey B.A."/>
        </authorList>
    </citation>
    <scope>NUCLEOTIDE SEQUENCE [LARGE SCALE GENOMIC DNA]</scope>
    <source>
        <strain evidence="14">sbr112.9</strain>
    </source>
</reference>
<protein>
    <recommendedName>
        <fullName evidence="9">subtilisin</fullName>
        <ecNumber evidence="9">3.4.21.62</ecNumber>
    </recommendedName>
</protein>
<evidence type="ECO:0000259" key="12">
    <source>
        <dbReference type="PROSITE" id="PS51695"/>
    </source>
</evidence>
<dbReference type="InterPro" id="IPR015366">
    <property type="entry name" value="S53_propep"/>
</dbReference>
<comment type="catalytic activity">
    <reaction evidence="8">
        <text>Hydrolysis of proteins with broad specificity for peptide bonds, and a preference for a large uncharged residue in P1. Hydrolyzes peptide amides.</text>
        <dbReference type="EC" id="3.4.21.62"/>
    </reaction>
</comment>
<dbReference type="OrthoDB" id="409122at2759"/>
<evidence type="ECO:0000313" key="14">
    <source>
        <dbReference type="Proteomes" id="UP000237271"/>
    </source>
</evidence>
<dbReference type="EC" id="3.4.21.62" evidence="9"/>
<evidence type="ECO:0000256" key="7">
    <source>
        <dbReference type="ARBA" id="ARBA00023145"/>
    </source>
</evidence>
<keyword evidence="4" id="KW-0378">Hydrolase</keyword>
<evidence type="ECO:0000256" key="11">
    <source>
        <dbReference type="SAM" id="SignalP"/>
    </source>
</evidence>
<keyword evidence="11" id="KW-0732">Signal</keyword>
<comment type="caution">
    <text evidence="13">The sequence shown here is derived from an EMBL/GenBank/DDBJ whole genome shotgun (WGS) entry which is preliminary data.</text>
</comment>
<dbReference type="SMART" id="SM00944">
    <property type="entry name" value="Pro-kuma_activ"/>
    <property type="match status" value="1"/>
</dbReference>
<evidence type="ECO:0000256" key="2">
    <source>
        <dbReference type="ARBA" id="ARBA00022670"/>
    </source>
</evidence>
<dbReference type="GO" id="GO:0046872">
    <property type="term" value="F:metal ion binding"/>
    <property type="evidence" value="ECO:0007669"/>
    <property type="project" value="UniProtKB-KW"/>
</dbReference>
<dbReference type="Pfam" id="PF09286">
    <property type="entry name" value="Pro-kuma_activ"/>
    <property type="match status" value="1"/>
</dbReference>
<feature type="domain" description="Peptidase S53" evidence="12">
    <location>
        <begin position="204"/>
        <end position="435"/>
    </location>
</feature>
<evidence type="ECO:0000256" key="3">
    <source>
        <dbReference type="ARBA" id="ARBA00022723"/>
    </source>
</evidence>
<dbReference type="Gene3D" id="3.40.50.200">
    <property type="entry name" value="Peptidase S8/S53 domain"/>
    <property type="match status" value="1"/>
</dbReference>
<keyword evidence="5" id="KW-0720">Serine protease</keyword>
<evidence type="ECO:0000256" key="4">
    <source>
        <dbReference type="ARBA" id="ARBA00022801"/>
    </source>
</evidence>
<dbReference type="InterPro" id="IPR036852">
    <property type="entry name" value="Peptidase_S8/S53_dom_sf"/>
</dbReference>
<dbReference type="Proteomes" id="UP000237271">
    <property type="component" value="Unassembled WGS sequence"/>
</dbReference>
<keyword evidence="6" id="KW-0106">Calcium</keyword>
<dbReference type="SUPFAM" id="SSF52743">
    <property type="entry name" value="Subtilisin-like"/>
    <property type="match status" value="1"/>
</dbReference>
<keyword evidence="14" id="KW-1185">Reference proteome</keyword>
<evidence type="ECO:0000256" key="9">
    <source>
        <dbReference type="ARBA" id="ARBA00023619"/>
    </source>
</evidence>
<keyword evidence="3" id="KW-0479">Metal-binding</keyword>
<dbReference type="EMBL" id="NCKW01000334">
    <property type="protein sequence ID" value="POM80686.1"/>
    <property type="molecule type" value="Genomic_DNA"/>
</dbReference>
<evidence type="ECO:0000256" key="8">
    <source>
        <dbReference type="ARBA" id="ARBA00023529"/>
    </source>
</evidence>
<feature type="signal peptide" evidence="11">
    <location>
        <begin position="1"/>
        <end position="21"/>
    </location>
</feature>
<comment type="cofactor">
    <cofactor evidence="1">
        <name>Ca(2+)</name>
        <dbReference type="ChEBI" id="CHEBI:29108"/>
    </cofactor>
</comment>
<dbReference type="GO" id="GO:0008240">
    <property type="term" value="F:tripeptidyl-peptidase activity"/>
    <property type="evidence" value="ECO:0007669"/>
    <property type="project" value="TreeGrafter"/>
</dbReference>
<dbReference type="PANTHER" id="PTHR14218">
    <property type="entry name" value="PROTEASE S8 TRIPEPTIDYL PEPTIDASE I CLN2"/>
    <property type="match status" value="1"/>
</dbReference>
<dbReference type="AlphaFoldDB" id="A0A2P4YSC7"/>
<dbReference type="PANTHER" id="PTHR14218:SF15">
    <property type="entry name" value="TRIPEPTIDYL-PEPTIDASE 1"/>
    <property type="match status" value="1"/>
</dbReference>
<dbReference type="InterPro" id="IPR050819">
    <property type="entry name" value="Tripeptidyl-peptidase_I"/>
</dbReference>
<comment type="caution">
    <text evidence="10">Lacks conserved residue(s) required for the propagation of feature annotation.</text>
</comment>
<keyword evidence="7" id="KW-0865">Zymogen</keyword>